<keyword evidence="10" id="KW-0406">Ion transport</keyword>
<keyword evidence="9" id="KW-0630">Potassium</keyword>
<dbReference type="InterPro" id="IPR003937">
    <property type="entry name" value="K_chnl_volt-dep_KCNQ"/>
</dbReference>
<dbReference type="OrthoDB" id="8879391at2759"/>
<evidence type="ECO:0000256" key="5">
    <source>
        <dbReference type="ARBA" id="ARBA00022553"/>
    </source>
</evidence>
<evidence type="ECO:0000313" key="18">
    <source>
        <dbReference type="EMBL" id="ETE59136.1"/>
    </source>
</evidence>
<evidence type="ECO:0000256" key="9">
    <source>
        <dbReference type="ARBA" id="ARBA00022958"/>
    </source>
</evidence>
<dbReference type="PANTHER" id="PTHR47735:SF11">
    <property type="entry name" value="POTASSIUM VOLTAGE-GATED CHANNEL SUBFAMILY KQT MEMBER 3"/>
    <property type="match status" value="1"/>
</dbReference>
<keyword evidence="19" id="KW-1185">Reference proteome</keyword>
<feature type="compositionally biased region" description="Basic and acidic residues" evidence="16">
    <location>
        <begin position="348"/>
        <end position="362"/>
    </location>
</feature>
<feature type="region of interest" description="Disordered" evidence="16">
    <location>
        <begin position="403"/>
        <end position="447"/>
    </location>
</feature>
<evidence type="ECO:0000259" key="17">
    <source>
        <dbReference type="Pfam" id="PF03520"/>
    </source>
</evidence>
<keyword evidence="3" id="KW-0472">Membrane</keyword>
<evidence type="ECO:0000256" key="16">
    <source>
        <dbReference type="SAM" id="MobiDB-lite"/>
    </source>
</evidence>
<keyword evidence="3" id="KW-1003">Cell membrane</keyword>
<keyword evidence="7" id="KW-0832">Ubl conjugation</keyword>
<evidence type="ECO:0000256" key="13">
    <source>
        <dbReference type="ARBA" id="ARBA00036239"/>
    </source>
</evidence>
<keyword evidence="8" id="KW-0851">Voltage-gated channel</keyword>
<evidence type="ECO:0000256" key="6">
    <source>
        <dbReference type="ARBA" id="ARBA00022826"/>
    </source>
</evidence>
<evidence type="ECO:0000256" key="8">
    <source>
        <dbReference type="ARBA" id="ARBA00022882"/>
    </source>
</evidence>
<comment type="catalytic activity">
    <reaction evidence="15">
        <text>Cs(+)(in) = Cs(+)(out)</text>
        <dbReference type="Rhea" id="RHEA:78555"/>
        <dbReference type="ChEBI" id="CHEBI:49547"/>
    </reaction>
</comment>
<keyword evidence="4" id="KW-0633">Potassium transport</keyword>
<evidence type="ECO:0000313" key="19">
    <source>
        <dbReference type="Proteomes" id="UP000018936"/>
    </source>
</evidence>
<dbReference type="Proteomes" id="UP000018936">
    <property type="component" value="Unassembled WGS sequence"/>
</dbReference>
<evidence type="ECO:0000256" key="3">
    <source>
        <dbReference type="ARBA" id="ARBA00022475"/>
    </source>
</evidence>
<proteinExistence type="predicted"/>
<gene>
    <name evidence="18" type="primary">KCNQ3</name>
    <name evidence="18" type="ORF">L345_15135</name>
</gene>
<evidence type="ECO:0000256" key="15">
    <source>
        <dbReference type="ARBA" id="ARBA00044691"/>
    </source>
</evidence>
<comment type="catalytic activity">
    <reaction evidence="13">
        <text>Na(+)(in) = Na(+)(out)</text>
        <dbReference type="Rhea" id="RHEA:34963"/>
        <dbReference type="ChEBI" id="CHEBI:29101"/>
    </reaction>
</comment>
<evidence type="ECO:0000256" key="14">
    <source>
        <dbReference type="ARBA" id="ARBA00044657"/>
    </source>
</evidence>
<dbReference type="GO" id="GO:0005249">
    <property type="term" value="F:voltage-gated potassium channel activity"/>
    <property type="evidence" value="ECO:0007669"/>
    <property type="project" value="InterPro"/>
</dbReference>
<comment type="caution">
    <text evidence="18">The sequence shown here is derived from an EMBL/GenBank/DDBJ whole genome shotgun (WGS) entry which is preliminary data.</text>
</comment>
<evidence type="ECO:0000256" key="2">
    <source>
        <dbReference type="ARBA" id="ARBA00022448"/>
    </source>
</evidence>
<evidence type="ECO:0000256" key="11">
    <source>
        <dbReference type="ARBA" id="ARBA00023303"/>
    </source>
</evidence>
<evidence type="ECO:0000256" key="7">
    <source>
        <dbReference type="ARBA" id="ARBA00022843"/>
    </source>
</evidence>
<evidence type="ECO:0000256" key="12">
    <source>
        <dbReference type="ARBA" id="ARBA00034430"/>
    </source>
</evidence>
<sequence>GILGSGLALKVQEQHRQKHFEKRRKPAAELIQAAWRYYATNPNRIDLVATWRFYETVVSFPYFRKEQVDGTSQKLGLLDRVRGSNPKGKLFTPLNVEAIEENAGTGDPLAEDRGYSNELLMEDLIPTLKMVIRAVRILQFRLYKKRFKETLRPYDVKDVIEQYSAGHLDMLSRIKYLQARNEPFISKASADDPEDQSMMGKFVRVERQVHDMGKKLDFLVDMHKQHLGQLQVQVTDTCPLKEATSPAEDNRFSELKSIIYKYSKPSIHELSPSFHHVPVNKVPPFGFSSQDCGHNPLSLPFSDQNSGRWQAMPFSTAYSERPTVLPIVTFMDPQVSFQSPPRELWSPHSDRFSSRQRQRDSDTPLSLLSVNHEELERSPSGFSISQDRDDFLFGPNGGTSWMKEKRYLAEGETDTDTDPFTPSGSMPLSSTGDGISESIWTPSSKPI</sequence>
<dbReference type="Pfam" id="PF11956">
    <property type="entry name" value="KCNQC3-Ank-G_bd"/>
    <property type="match status" value="1"/>
</dbReference>
<feature type="region of interest" description="Disordered" evidence="16">
    <location>
        <begin position="337"/>
        <end position="372"/>
    </location>
</feature>
<feature type="compositionally biased region" description="Polar residues" evidence="16">
    <location>
        <begin position="418"/>
        <end position="447"/>
    </location>
</feature>
<keyword evidence="2" id="KW-0813">Transport</keyword>
<keyword evidence="5" id="KW-0597">Phosphoprotein</keyword>
<comment type="subcellular location">
    <subcellularLocation>
        <location evidence="1">Cell membrane</location>
        <topology evidence="1">Multi-pass membrane protein</topology>
    </subcellularLocation>
</comment>
<protein>
    <submittedName>
        <fullName evidence="18">Potassium voltage-gated channel subfamily KQT member 3</fullName>
    </submittedName>
</protein>
<keyword evidence="6" id="KW-0631">Potassium channel</keyword>
<dbReference type="EMBL" id="AZIM01005847">
    <property type="protein sequence ID" value="ETE59136.1"/>
    <property type="molecule type" value="Genomic_DNA"/>
</dbReference>
<dbReference type="InterPro" id="IPR013821">
    <property type="entry name" value="K_chnl_volt-dep_KCNQ_C"/>
</dbReference>
<dbReference type="Pfam" id="PF03520">
    <property type="entry name" value="KCNQ_channel"/>
    <property type="match status" value="1"/>
</dbReference>
<dbReference type="Gene3D" id="6.10.140.1910">
    <property type="match status" value="2"/>
</dbReference>
<dbReference type="AlphaFoldDB" id="V8NB24"/>
<feature type="non-terminal residue" evidence="18">
    <location>
        <position position="1"/>
    </location>
</feature>
<accession>V8NB24</accession>
<dbReference type="GO" id="GO:0008076">
    <property type="term" value="C:voltage-gated potassium channel complex"/>
    <property type="evidence" value="ECO:0007669"/>
    <property type="project" value="TreeGrafter"/>
</dbReference>
<evidence type="ECO:0000256" key="1">
    <source>
        <dbReference type="ARBA" id="ARBA00004651"/>
    </source>
</evidence>
<reference evidence="18 19" key="1">
    <citation type="journal article" date="2013" name="Proc. Natl. Acad. Sci. U.S.A.">
        <title>The king cobra genome reveals dynamic gene evolution and adaptation in the snake venom system.</title>
        <authorList>
            <person name="Vonk F.J."/>
            <person name="Casewell N.R."/>
            <person name="Henkel C.V."/>
            <person name="Heimberg A.M."/>
            <person name="Jansen H.J."/>
            <person name="McCleary R.J."/>
            <person name="Kerkkamp H.M."/>
            <person name="Vos R.A."/>
            <person name="Guerreiro I."/>
            <person name="Calvete J.J."/>
            <person name="Wuster W."/>
            <person name="Woods A.E."/>
            <person name="Logan J.M."/>
            <person name="Harrison R.A."/>
            <person name="Castoe T.A."/>
            <person name="de Koning A.P."/>
            <person name="Pollock D.D."/>
            <person name="Yandell M."/>
            <person name="Calderon D."/>
            <person name="Renjifo C."/>
            <person name="Currier R.B."/>
            <person name="Salgado D."/>
            <person name="Pla D."/>
            <person name="Sanz L."/>
            <person name="Hyder A.S."/>
            <person name="Ribeiro J.M."/>
            <person name="Arntzen J.W."/>
            <person name="van den Thillart G.E."/>
            <person name="Boetzer M."/>
            <person name="Pirovano W."/>
            <person name="Dirks R.P."/>
            <person name="Spaink H.P."/>
            <person name="Duboule D."/>
            <person name="McGlinn E."/>
            <person name="Kini R.M."/>
            <person name="Richardson M.K."/>
        </authorList>
    </citation>
    <scope>NUCLEOTIDE SEQUENCE</scope>
    <source>
        <tissue evidence="18">Blood</tissue>
    </source>
</reference>
<comment type="catalytic activity">
    <reaction evidence="14">
        <text>Rb(+)(in) = Rb(+)(out)</text>
        <dbReference type="Rhea" id="RHEA:78547"/>
        <dbReference type="ChEBI" id="CHEBI:49847"/>
    </reaction>
</comment>
<dbReference type="InterPro" id="IPR020969">
    <property type="entry name" value="Ankyrin-G_BS"/>
</dbReference>
<evidence type="ECO:0000256" key="4">
    <source>
        <dbReference type="ARBA" id="ARBA00022538"/>
    </source>
</evidence>
<name>V8NB24_OPHHA</name>
<dbReference type="PANTHER" id="PTHR47735">
    <property type="entry name" value="POTASSIUM VOLTAGE-GATED CHANNEL SUBFAMILY KQT MEMBER 4"/>
    <property type="match status" value="1"/>
</dbReference>
<organism evidence="18 19">
    <name type="scientific">Ophiophagus hannah</name>
    <name type="common">King cobra</name>
    <name type="synonym">Naja hannah</name>
    <dbReference type="NCBI Taxonomy" id="8665"/>
    <lineage>
        <taxon>Eukaryota</taxon>
        <taxon>Metazoa</taxon>
        <taxon>Chordata</taxon>
        <taxon>Craniata</taxon>
        <taxon>Vertebrata</taxon>
        <taxon>Euteleostomi</taxon>
        <taxon>Lepidosauria</taxon>
        <taxon>Squamata</taxon>
        <taxon>Bifurcata</taxon>
        <taxon>Unidentata</taxon>
        <taxon>Episquamata</taxon>
        <taxon>Toxicofera</taxon>
        <taxon>Serpentes</taxon>
        <taxon>Colubroidea</taxon>
        <taxon>Elapidae</taxon>
        <taxon>Elapinae</taxon>
        <taxon>Ophiophagus</taxon>
    </lineage>
</organism>
<feature type="domain" description="Potassium channel voltage dependent KCNQ C-terminal" evidence="17">
    <location>
        <begin position="96"/>
        <end position="229"/>
    </location>
</feature>
<evidence type="ECO:0000256" key="10">
    <source>
        <dbReference type="ARBA" id="ARBA00023065"/>
    </source>
</evidence>
<comment type="catalytic activity">
    <reaction evidence="12">
        <text>K(+)(in) = K(+)(out)</text>
        <dbReference type="Rhea" id="RHEA:29463"/>
        <dbReference type="ChEBI" id="CHEBI:29103"/>
    </reaction>
</comment>
<keyword evidence="11" id="KW-0407">Ion channel</keyword>